<reference evidence="3" key="1">
    <citation type="submission" date="2021-11" db="EMBL/GenBank/DDBJ databases">
        <title>BS-T2-15 a new species belonging to the Comamonadaceae family isolated from the soil of a French oak forest.</title>
        <authorList>
            <person name="Mieszkin S."/>
            <person name="Alain K."/>
        </authorList>
    </citation>
    <scope>NUCLEOTIDE SEQUENCE</scope>
    <source>
        <strain evidence="3">BS-T2-15</strain>
    </source>
</reference>
<sequence>MTSSFDPVPEPDDRPATVAPAATGAQPAAATAAPVPYRPRPSRWATVFRWWLGLSVVAFFAVALCVFLGFQHSDFAPLRIVIDDDSSGGITINGLSDGGRALLAVGLGFVALLLLLLIPLLILLVVGSVAIAIVCGVGVPLIVLALALAVATSPFWLVGLLVWLILRRRDSHRYAASATMVA</sequence>
<feature type="transmembrane region" description="Helical" evidence="2">
    <location>
        <begin position="140"/>
        <end position="166"/>
    </location>
</feature>
<keyword evidence="2" id="KW-0472">Membrane</keyword>
<feature type="region of interest" description="Disordered" evidence="1">
    <location>
        <begin position="1"/>
        <end position="27"/>
    </location>
</feature>
<feature type="compositionally biased region" description="Low complexity" evidence="1">
    <location>
        <begin position="16"/>
        <end position="27"/>
    </location>
</feature>
<dbReference type="AlphaFoldDB" id="A0A9X2C470"/>
<evidence type="ECO:0000313" key="4">
    <source>
        <dbReference type="Proteomes" id="UP001139353"/>
    </source>
</evidence>
<dbReference type="EMBL" id="JAJLJH010000010">
    <property type="protein sequence ID" value="MCK9688775.1"/>
    <property type="molecule type" value="Genomic_DNA"/>
</dbReference>
<name>A0A9X2C470_9BURK</name>
<organism evidence="3 4">
    <name type="scientific">Scleromatobacter humisilvae</name>
    <dbReference type="NCBI Taxonomy" id="2897159"/>
    <lineage>
        <taxon>Bacteria</taxon>
        <taxon>Pseudomonadati</taxon>
        <taxon>Pseudomonadota</taxon>
        <taxon>Betaproteobacteria</taxon>
        <taxon>Burkholderiales</taxon>
        <taxon>Sphaerotilaceae</taxon>
        <taxon>Scleromatobacter</taxon>
    </lineage>
</organism>
<dbReference type="Proteomes" id="UP001139353">
    <property type="component" value="Unassembled WGS sequence"/>
</dbReference>
<accession>A0A9X2C470</accession>
<comment type="caution">
    <text evidence="3">The sequence shown here is derived from an EMBL/GenBank/DDBJ whole genome shotgun (WGS) entry which is preliminary data.</text>
</comment>
<evidence type="ECO:0000256" key="1">
    <source>
        <dbReference type="SAM" id="MobiDB-lite"/>
    </source>
</evidence>
<dbReference type="RefSeq" id="WP_275684821.1">
    <property type="nucleotide sequence ID" value="NZ_JAJLJH010000010.1"/>
</dbReference>
<evidence type="ECO:0000313" key="3">
    <source>
        <dbReference type="EMBL" id="MCK9688775.1"/>
    </source>
</evidence>
<gene>
    <name evidence="3" type="ORF">LPC04_23935</name>
</gene>
<proteinExistence type="predicted"/>
<keyword evidence="2" id="KW-0812">Transmembrane</keyword>
<feature type="transmembrane region" description="Helical" evidence="2">
    <location>
        <begin position="48"/>
        <end position="70"/>
    </location>
</feature>
<evidence type="ECO:0000256" key="2">
    <source>
        <dbReference type="SAM" id="Phobius"/>
    </source>
</evidence>
<feature type="transmembrane region" description="Helical" evidence="2">
    <location>
        <begin position="101"/>
        <end position="134"/>
    </location>
</feature>
<keyword evidence="4" id="KW-1185">Reference proteome</keyword>
<keyword evidence="2" id="KW-1133">Transmembrane helix</keyword>
<protein>
    <submittedName>
        <fullName evidence="3">Uncharacterized protein</fullName>
    </submittedName>
</protein>